<dbReference type="Proteomes" id="UP000191612">
    <property type="component" value="Unassembled WGS sequence"/>
</dbReference>
<evidence type="ECO:0000313" key="1">
    <source>
        <dbReference type="EMBL" id="OQD96892.1"/>
    </source>
</evidence>
<dbReference type="EMBL" id="MDYO01000014">
    <property type="protein sequence ID" value="OQD96892.1"/>
    <property type="molecule type" value="Genomic_DNA"/>
</dbReference>
<proteinExistence type="predicted"/>
<organism evidence="1 2">
    <name type="scientific">Penicillium solitum</name>
    <dbReference type="NCBI Taxonomy" id="60172"/>
    <lineage>
        <taxon>Eukaryota</taxon>
        <taxon>Fungi</taxon>
        <taxon>Dikarya</taxon>
        <taxon>Ascomycota</taxon>
        <taxon>Pezizomycotina</taxon>
        <taxon>Eurotiomycetes</taxon>
        <taxon>Eurotiomycetidae</taxon>
        <taxon>Eurotiales</taxon>
        <taxon>Aspergillaceae</taxon>
        <taxon>Penicillium</taxon>
    </lineage>
</organism>
<dbReference type="AlphaFoldDB" id="A0A1V6R6N7"/>
<accession>A0A1V6R6N7</accession>
<gene>
    <name evidence="1" type="ORF">PENSOL_c014G10058</name>
</gene>
<protein>
    <submittedName>
        <fullName evidence="1">Uncharacterized protein</fullName>
    </submittedName>
</protein>
<comment type="caution">
    <text evidence="1">The sequence shown here is derived from an EMBL/GenBank/DDBJ whole genome shotgun (WGS) entry which is preliminary data.</text>
</comment>
<reference evidence="2" key="1">
    <citation type="journal article" date="2017" name="Nat. Microbiol.">
        <title>Global analysis of biosynthetic gene clusters reveals vast potential of secondary metabolite production in Penicillium species.</title>
        <authorList>
            <person name="Nielsen J.C."/>
            <person name="Grijseels S."/>
            <person name="Prigent S."/>
            <person name="Ji B."/>
            <person name="Dainat J."/>
            <person name="Nielsen K.F."/>
            <person name="Frisvad J.C."/>
            <person name="Workman M."/>
            <person name="Nielsen J."/>
        </authorList>
    </citation>
    <scope>NUCLEOTIDE SEQUENCE [LARGE SCALE GENOMIC DNA]</scope>
    <source>
        <strain evidence="2">IBT 29525</strain>
    </source>
</reference>
<evidence type="ECO:0000313" key="2">
    <source>
        <dbReference type="Proteomes" id="UP000191612"/>
    </source>
</evidence>
<keyword evidence="2" id="KW-1185">Reference proteome</keyword>
<name>A0A1V6R6N7_9EURO</name>
<sequence length="52" mass="5905">MSNEWDELAIEASERPRLVRSEESVHAWHRAAIGFKAAGQATIDNFIDDNHL</sequence>